<dbReference type="EMBL" id="QJKJ01009210">
    <property type="protein sequence ID" value="RDX77309.1"/>
    <property type="molecule type" value="Genomic_DNA"/>
</dbReference>
<dbReference type="AlphaFoldDB" id="A0A371FG74"/>
<gene>
    <name evidence="1" type="ORF">CR513_42589</name>
</gene>
<proteinExistence type="predicted"/>
<name>A0A371FG74_MUCPR</name>
<feature type="non-terminal residue" evidence="1">
    <location>
        <position position="1"/>
    </location>
</feature>
<comment type="caution">
    <text evidence="1">The sequence shown here is derived from an EMBL/GenBank/DDBJ whole genome shotgun (WGS) entry which is preliminary data.</text>
</comment>
<evidence type="ECO:0000313" key="2">
    <source>
        <dbReference type="Proteomes" id="UP000257109"/>
    </source>
</evidence>
<dbReference type="OrthoDB" id="1731207at2759"/>
<dbReference type="Proteomes" id="UP000257109">
    <property type="component" value="Unassembled WGS sequence"/>
</dbReference>
<sequence length="122" mass="13871">MYQGSKSIEEYFKEMEVALMRANVLEPNEAICTKQLELSLNKGGVYPQRDPTPTILIVGRVRNKRENDLERIRVQRRGVSHHMAERKKLPHLTLVLLRAISLSVLSAWTKGTLPPNAPIRGT</sequence>
<organism evidence="1 2">
    <name type="scientific">Mucuna pruriens</name>
    <name type="common">Velvet bean</name>
    <name type="synonym">Dolichos pruriens</name>
    <dbReference type="NCBI Taxonomy" id="157652"/>
    <lineage>
        <taxon>Eukaryota</taxon>
        <taxon>Viridiplantae</taxon>
        <taxon>Streptophyta</taxon>
        <taxon>Embryophyta</taxon>
        <taxon>Tracheophyta</taxon>
        <taxon>Spermatophyta</taxon>
        <taxon>Magnoliopsida</taxon>
        <taxon>eudicotyledons</taxon>
        <taxon>Gunneridae</taxon>
        <taxon>Pentapetalae</taxon>
        <taxon>rosids</taxon>
        <taxon>fabids</taxon>
        <taxon>Fabales</taxon>
        <taxon>Fabaceae</taxon>
        <taxon>Papilionoideae</taxon>
        <taxon>50 kb inversion clade</taxon>
        <taxon>NPAAA clade</taxon>
        <taxon>indigoferoid/millettioid clade</taxon>
        <taxon>Phaseoleae</taxon>
        <taxon>Mucuna</taxon>
    </lineage>
</organism>
<accession>A0A371FG74</accession>
<keyword evidence="2" id="KW-1185">Reference proteome</keyword>
<evidence type="ECO:0008006" key="3">
    <source>
        <dbReference type="Google" id="ProtNLM"/>
    </source>
</evidence>
<protein>
    <recommendedName>
        <fullName evidence="3">Retrotransposon gag domain-containing protein</fullName>
    </recommendedName>
</protein>
<reference evidence="1" key="1">
    <citation type="submission" date="2018-05" db="EMBL/GenBank/DDBJ databases">
        <title>Draft genome of Mucuna pruriens seed.</title>
        <authorList>
            <person name="Nnadi N.E."/>
            <person name="Vos R."/>
            <person name="Hasami M.H."/>
            <person name="Devisetty U.K."/>
            <person name="Aguiy J.C."/>
        </authorList>
    </citation>
    <scope>NUCLEOTIDE SEQUENCE [LARGE SCALE GENOMIC DNA]</scope>
    <source>
        <strain evidence="1">JCA_2017</strain>
    </source>
</reference>
<evidence type="ECO:0000313" key="1">
    <source>
        <dbReference type="EMBL" id="RDX77309.1"/>
    </source>
</evidence>